<accession>A0AAD9UA81</accession>
<dbReference type="Proteomes" id="UP001280121">
    <property type="component" value="Unassembled WGS sequence"/>
</dbReference>
<dbReference type="EMBL" id="JANJYI010000005">
    <property type="protein sequence ID" value="KAK2650245.1"/>
    <property type="molecule type" value="Genomic_DNA"/>
</dbReference>
<evidence type="ECO:0000313" key="1">
    <source>
        <dbReference type="EMBL" id="KAK2650245.1"/>
    </source>
</evidence>
<gene>
    <name evidence="1" type="ORF">Ddye_017734</name>
</gene>
<keyword evidence="2" id="KW-1185">Reference proteome</keyword>
<dbReference type="AlphaFoldDB" id="A0AAD9UA81"/>
<protein>
    <submittedName>
        <fullName evidence="1">Uncharacterized protein</fullName>
    </submittedName>
</protein>
<sequence>MLVLVPLDWKESGQFSVSVEEKSFTVLLEVDIEMLSFRWLRNFPGLSDFPSKPSLTILPKVCTKFWPISKSLFLEDNLLSDEANRCMSHGSVSKSKSNHLYQHNQNGKVDKIGDGIRLYSKQTRFQEGVGGEEEVEVDKGKRV</sequence>
<reference evidence="1" key="1">
    <citation type="journal article" date="2023" name="Plant J.">
        <title>Genome sequences and population genomics provide insights into the demographic history, inbreeding, and mutation load of two 'living fossil' tree species of Dipteronia.</title>
        <authorList>
            <person name="Feng Y."/>
            <person name="Comes H.P."/>
            <person name="Chen J."/>
            <person name="Zhu S."/>
            <person name="Lu R."/>
            <person name="Zhang X."/>
            <person name="Li P."/>
            <person name="Qiu J."/>
            <person name="Olsen K.M."/>
            <person name="Qiu Y."/>
        </authorList>
    </citation>
    <scope>NUCLEOTIDE SEQUENCE</scope>
    <source>
        <strain evidence="1">KIB01</strain>
    </source>
</reference>
<proteinExistence type="predicted"/>
<comment type="caution">
    <text evidence="1">The sequence shown here is derived from an EMBL/GenBank/DDBJ whole genome shotgun (WGS) entry which is preliminary data.</text>
</comment>
<organism evidence="1 2">
    <name type="scientific">Dipteronia dyeriana</name>
    <dbReference type="NCBI Taxonomy" id="168575"/>
    <lineage>
        <taxon>Eukaryota</taxon>
        <taxon>Viridiplantae</taxon>
        <taxon>Streptophyta</taxon>
        <taxon>Embryophyta</taxon>
        <taxon>Tracheophyta</taxon>
        <taxon>Spermatophyta</taxon>
        <taxon>Magnoliopsida</taxon>
        <taxon>eudicotyledons</taxon>
        <taxon>Gunneridae</taxon>
        <taxon>Pentapetalae</taxon>
        <taxon>rosids</taxon>
        <taxon>malvids</taxon>
        <taxon>Sapindales</taxon>
        <taxon>Sapindaceae</taxon>
        <taxon>Hippocastanoideae</taxon>
        <taxon>Acereae</taxon>
        <taxon>Dipteronia</taxon>
    </lineage>
</organism>
<name>A0AAD9UA81_9ROSI</name>
<evidence type="ECO:0000313" key="2">
    <source>
        <dbReference type="Proteomes" id="UP001280121"/>
    </source>
</evidence>